<evidence type="ECO:0000256" key="2">
    <source>
        <dbReference type="ARBA" id="ARBA00004202"/>
    </source>
</evidence>
<dbReference type="PROSITE" id="PS50893">
    <property type="entry name" value="ABC_TRANSPORTER_2"/>
    <property type="match status" value="1"/>
</dbReference>
<dbReference type="AlphaFoldDB" id="A0A060US83"/>
<dbReference type="InterPro" id="IPR015854">
    <property type="entry name" value="ABC_transpr_LolD-like"/>
</dbReference>
<evidence type="ECO:0000313" key="17">
    <source>
        <dbReference type="Proteomes" id="UP000193925"/>
    </source>
</evidence>
<feature type="domain" description="ABC transporter" evidence="12">
    <location>
        <begin position="2"/>
        <end position="223"/>
    </location>
</feature>
<dbReference type="PROSITE" id="PS00211">
    <property type="entry name" value="ABC_TRANSPORTER_1"/>
    <property type="match status" value="1"/>
</dbReference>
<dbReference type="Pfam" id="PF00005">
    <property type="entry name" value="ABC_tran"/>
    <property type="match status" value="1"/>
</dbReference>
<evidence type="ECO:0000256" key="11">
    <source>
        <dbReference type="RuleBase" id="RU365094"/>
    </source>
</evidence>
<dbReference type="GO" id="GO:0016887">
    <property type="term" value="F:ATP hydrolysis activity"/>
    <property type="evidence" value="ECO:0007669"/>
    <property type="project" value="InterPro"/>
</dbReference>
<evidence type="ECO:0000256" key="10">
    <source>
        <dbReference type="ARBA" id="ARBA00023306"/>
    </source>
</evidence>
<keyword evidence="9 11" id="KW-0472">Membrane</keyword>
<dbReference type="InterPro" id="IPR003593">
    <property type="entry name" value="AAA+_ATPase"/>
</dbReference>
<evidence type="ECO:0000313" key="15">
    <source>
        <dbReference type="EMBL" id="SMH67106.1"/>
    </source>
</evidence>
<protein>
    <recommendedName>
        <fullName evidence="4 11">Cell division ATP-binding protein FtsE</fullName>
    </recommendedName>
</protein>
<reference evidence="14 16" key="3">
    <citation type="submission" date="2016-07" db="EMBL/GenBank/DDBJ databases">
        <title>Draft genome of a psychrotolerant acidophile Acidithiobacillus ferrivorans strain YL15.</title>
        <authorList>
            <person name="Peng T."/>
            <person name="Ma L."/>
            <person name="Nan M."/>
            <person name="An N."/>
            <person name="Wang M."/>
            <person name="Qiu G."/>
            <person name="Zeng W."/>
        </authorList>
    </citation>
    <scope>NUCLEOTIDE SEQUENCE [LARGE SCALE GENOMIC DNA]</scope>
    <source>
        <strain evidence="14 16">YL15</strain>
    </source>
</reference>
<comment type="subcellular location">
    <subcellularLocation>
        <location evidence="11">Cell inner membrane</location>
        <topology evidence="11">Peripheral membrane protein</topology>
        <orientation evidence="11">Cytoplasmic side</orientation>
    </subcellularLocation>
    <subcellularLocation>
        <location evidence="2">Cell membrane</location>
        <topology evidence="2">Peripheral membrane protein</topology>
    </subcellularLocation>
</comment>
<organism evidence="13">
    <name type="scientific">Acidithiobacillus ferrivorans</name>
    <dbReference type="NCBI Taxonomy" id="160808"/>
    <lineage>
        <taxon>Bacteria</taxon>
        <taxon>Pseudomonadati</taxon>
        <taxon>Pseudomonadota</taxon>
        <taxon>Acidithiobacillia</taxon>
        <taxon>Acidithiobacillales</taxon>
        <taxon>Acidithiobacillaceae</taxon>
        <taxon>Acidithiobacillus</taxon>
    </lineage>
</organism>
<dbReference type="InterPro" id="IPR003439">
    <property type="entry name" value="ABC_transporter-like_ATP-bd"/>
</dbReference>
<evidence type="ECO:0000256" key="9">
    <source>
        <dbReference type="ARBA" id="ARBA00023136"/>
    </source>
</evidence>
<keyword evidence="17" id="KW-1185">Reference proteome</keyword>
<comment type="function">
    <text evidence="1">Part of the ABC transporter FtsEX involved in cellular division. Important for assembly or stability of the septal ring.</text>
</comment>
<evidence type="ECO:0000256" key="8">
    <source>
        <dbReference type="ARBA" id="ARBA00022840"/>
    </source>
</evidence>
<dbReference type="Proteomes" id="UP000093129">
    <property type="component" value="Unassembled WGS sequence"/>
</dbReference>
<reference evidence="13" key="1">
    <citation type="submission" date="2014-03" db="EMBL/GenBank/DDBJ databases">
        <authorList>
            <person name="Genoscope - CEA"/>
        </authorList>
    </citation>
    <scope>NUCLEOTIDE SEQUENCE [LARGE SCALE GENOMIC DNA]</scope>
    <source>
        <strain evidence="13">CF27</strain>
    </source>
</reference>
<evidence type="ECO:0000256" key="1">
    <source>
        <dbReference type="ARBA" id="ARBA00002579"/>
    </source>
</evidence>
<dbReference type="PANTHER" id="PTHR24220">
    <property type="entry name" value="IMPORT ATP-BINDING PROTEIN"/>
    <property type="match status" value="1"/>
</dbReference>
<comment type="subunit">
    <text evidence="11">Homodimer. Forms a membrane-associated complex with FtsX.</text>
</comment>
<name>A0A060US83_9PROT</name>
<evidence type="ECO:0000313" key="16">
    <source>
        <dbReference type="Proteomes" id="UP000093129"/>
    </source>
</evidence>
<dbReference type="PANTHER" id="PTHR24220:SF470">
    <property type="entry name" value="CELL DIVISION ATP-BINDING PROTEIN FTSE"/>
    <property type="match status" value="1"/>
</dbReference>
<reference evidence="15 17" key="4">
    <citation type="submission" date="2017-03" db="EMBL/GenBank/DDBJ databases">
        <authorList>
            <person name="Regsiter A."/>
            <person name="William W."/>
        </authorList>
    </citation>
    <scope>NUCLEOTIDE SEQUENCE [LARGE SCALE GENOMIC DNA]</scope>
    <source>
        <strain evidence="15">PRJEB5721</strain>
    </source>
</reference>
<dbReference type="NCBIfam" id="TIGR02673">
    <property type="entry name" value="FtsE"/>
    <property type="match status" value="1"/>
</dbReference>
<proteinExistence type="inferred from homology"/>
<keyword evidence="7 11" id="KW-0547">Nucleotide-binding</keyword>
<dbReference type="GO" id="GO:0022857">
    <property type="term" value="F:transmembrane transporter activity"/>
    <property type="evidence" value="ECO:0007669"/>
    <property type="project" value="TreeGrafter"/>
</dbReference>
<keyword evidence="8 11" id="KW-0067">ATP-binding</keyword>
<dbReference type="EMBL" id="LT841305">
    <property type="protein sequence ID" value="SMH67106.1"/>
    <property type="molecule type" value="Genomic_DNA"/>
</dbReference>
<dbReference type="GO" id="GO:0005886">
    <property type="term" value="C:plasma membrane"/>
    <property type="evidence" value="ECO:0007669"/>
    <property type="project" value="UniProtKB-SubCell"/>
</dbReference>
<keyword evidence="5 11" id="KW-1003">Cell membrane</keyword>
<dbReference type="GO" id="GO:0005524">
    <property type="term" value="F:ATP binding"/>
    <property type="evidence" value="ECO:0007669"/>
    <property type="project" value="UniProtKB-UniRule"/>
</dbReference>
<dbReference type="InterPro" id="IPR005286">
    <property type="entry name" value="Cell_div_FtsE"/>
</dbReference>
<dbReference type="Proteomes" id="UP000193925">
    <property type="component" value="Chromosome AFERRI"/>
</dbReference>
<evidence type="ECO:0000313" key="14">
    <source>
        <dbReference type="EMBL" id="OCB03019.1"/>
    </source>
</evidence>
<dbReference type="Gene3D" id="3.40.50.300">
    <property type="entry name" value="P-loop containing nucleotide triphosphate hydrolases"/>
    <property type="match status" value="1"/>
</dbReference>
<keyword evidence="6 11" id="KW-0132">Cell division</keyword>
<evidence type="ECO:0000313" key="13">
    <source>
        <dbReference type="EMBL" id="CDQ09648.1"/>
    </source>
</evidence>
<dbReference type="SMART" id="SM00382">
    <property type="entry name" value="AAA"/>
    <property type="match status" value="1"/>
</dbReference>
<comment type="similarity">
    <text evidence="3 11">Belongs to the ABC transporter superfamily.</text>
</comment>
<gene>
    <name evidence="11 13" type="primary">ftsE</name>
    <name evidence="13" type="ORF">AFERRI_30294</name>
    <name evidence="15" type="ORF">AFERRI_50307</name>
    <name evidence="14" type="ORF">BBC27_10080</name>
</gene>
<evidence type="ECO:0000259" key="12">
    <source>
        <dbReference type="PROSITE" id="PS50893"/>
    </source>
</evidence>
<dbReference type="EMBL" id="MASQ01000081">
    <property type="protein sequence ID" value="OCB03019.1"/>
    <property type="molecule type" value="Genomic_DNA"/>
</dbReference>
<dbReference type="SUPFAM" id="SSF52540">
    <property type="entry name" value="P-loop containing nucleoside triphosphate hydrolases"/>
    <property type="match status" value="1"/>
</dbReference>
<keyword evidence="10 11" id="KW-0131">Cell cycle</keyword>
<dbReference type="InterPro" id="IPR017871">
    <property type="entry name" value="ABC_transporter-like_CS"/>
</dbReference>
<dbReference type="InterPro" id="IPR027417">
    <property type="entry name" value="P-loop_NTPase"/>
</dbReference>
<dbReference type="GO" id="GO:0051301">
    <property type="term" value="P:cell division"/>
    <property type="evidence" value="ECO:0007669"/>
    <property type="project" value="UniProtKB-UniRule"/>
</dbReference>
<reference evidence="13" key="2">
    <citation type="submission" date="2014-07" db="EMBL/GenBank/DDBJ databases">
        <title>Initial genome analysis of the psychrotolerant acidophile Acidithiobacillus ferrivorans CF27: insights into iron and sulfur oxidation pathways and into biofilm formation.</title>
        <authorList>
            <person name="Talla E."/>
            <person name="Hedrich S."/>
            <person name="Mangenot S."/>
            <person name="Ji B."/>
            <person name="Johnson D.B."/>
            <person name="Barbe V."/>
            <person name="Bonnefoy V."/>
        </authorList>
    </citation>
    <scope>NUCLEOTIDE SEQUENCE [LARGE SCALE GENOMIC DNA]</scope>
    <source>
        <strain evidence="13">CF27</strain>
    </source>
</reference>
<dbReference type="EMBL" id="CCCS020000023">
    <property type="protein sequence ID" value="CDQ09648.1"/>
    <property type="molecule type" value="Genomic_DNA"/>
</dbReference>
<evidence type="ECO:0000256" key="4">
    <source>
        <dbReference type="ARBA" id="ARBA00020019"/>
    </source>
</evidence>
<dbReference type="FunFam" id="3.40.50.300:FF:000056">
    <property type="entry name" value="Cell division ATP-binding protein FtsE"/>
    <property type="match status" value="1"/>
</dbReference>
<evidence type="ECO:0000256" key="6">
    <source>
        <dbReference type="ARBA" id="ARBA00022618"/>
    </source>
</evidence>
<dbReference type="RefSeq" id="WP_035191940.1">
    <property type="nucleotide sequence ID" value="NZ_CCCS020000023.1"/>
</dbReference>
<accession>A0A060US83</accession>
<sequence length="223" mass="24765">MIEFINVTKHYPGRHHVLREVNLHLRKGEMALLTGPSGAGKSTLLKLLLRLEDVSRGTLMVNGVDVSTLRRRHIPAYRRRIGVVFQDHKLLMDRDVFSNVALTLQVGGLTGRQIQSRVRAALEKVGLGDRAQDLPATLSGGEQQRVGIARAIVHTPEILLADEPTGNLDNSLSTEILDLFRDFHHHGTTVLVATHDQSQVNRLGLPVFHLEQGHLHTHEEGKA</sequence>
<evidence type="ECO:0000256" key="7">
    <source>
        <dbReference type="ARBA" id="ARBA00022741"/>
    </source>
</evidence>
<evidence type="ECO:0000256" key="5">
    <source>
        <dbReference type="ARBA" id="ARBA00022475"/>
    </source>
</evidence>
<evidence type="ECO:0000256" key="3">
    <source>
        <dbReference type="ARBA" id="ARBA00005417"/>
    </source>
</evidence>